<name>A0A4Z0P2B3_9BACT</name>
<sequence length="143" mass="16247">MCSLLPASSICFENPLAVIAEEARGQYLRVVWKRAPWHLSAAQTVMEQLLVCLRRTGWGKILVKQPPMPAFPVSYHTWLLYNWLPRAQAAGAWCFALIPPRDLFAHVGYADFLSQLRQRGVHYTVADSREQAIAWLQQQTPTG</sequence>
<evidence type="ECO:0008006" key="3">
    <source>
        <dbReference type="Google" id="ProtNLM"/>
    </source>
</evidence>
<gene>
    <name evidence="1" type="ORF">EU556_22865</name>
</gene>
<proteinExistence type="predicted"/>
<organism evidence="1 2">
    <name type="scientific">Hymenobacter fodinae</name>
    <dbReference type="NCBI Taxonomy" id="2510796"/>
    <lineage>
        <taxon>Bacteria</taxon>
        <taxon>Pseudomonadati</taxon>
        <taxon>Bacteroidota</taxon>
        <taxon>Cytophagia</taxon>
        <taxon>Cytophagales</taxon>
        <taxon>Hymenobacteraceae</taxon>
        <taxon>Hymenobacter</taxon>
    </lineage>
</organism>
<keyword evidence="2" id="KW-1185">Reference proteome</keyword>
<dbReference type="OrthoDB" id="882983at2"/>
<comment type="caution">
    <text evidence="1">The sequence shown here is derived from an EMBL/GenBank/DDBJ whole genome shotgun (WGS) entry which is preliminary data.</text>
</comment>
<dbReference type="Proteomes" id="UP000298337">
    <property type="component" value="Unassembled WGS sequence"/>
</dbReference>
<protein>
    <recommendedName>
        <fullName evidence="3">STAS/SEC14 domain-containing protein</fullName>
    </recommendedName>
</protein>
<reference evidence="1 2" key="1">
    <citation type="submission" date="2019-04" db="EMBL/GenBank/DDBJ databases">
        <authorList>
            <person name="Feng G."/>
            <person name="Zhang J."/>
            <person name="Zhu H."/>
        </authorList>
    </citation>
    <scope>NUCLEOTIDE SEQUENCE [LARGE SCALE GENOMIC DNA]</scope>
    <source>
        <strain evidence="1 2">92R-1</strain>
    </source>
</reference>
<evidence type="ECO:0000313" key="1">
    <source>
        <dbReference type="EMBL" id="TGE04115.1"/>
    </source>
</evidence>
<evidence type="ECO:0000313" key="2">
    <source>
        <dbReference type="Proteomes" id="UP000298337"/>
    </source>
</evidence>
<dbReference type="AlphaFoldDB" id="A0A4Z0P2B3"/>
<accession>A0A4Z0P2B3</accession>
<dbReference type="RefSeq" id="WP_135436557.1">
    <property type="nucleotide sequence ID" value="NZ_SRLA01000006.1"/>
</dbReference>
<dbReference type="EMBL" id="SRLA01000006">
    <property type="protein sequence ID" value="TGE04115.1"/>
    <property type="molecule type" value="Genomic_DNA"/>
</dbReference>